<feature type="domain" description="BFN" evidence="2">
    <location>
        <begin position="9"/>
        <end position="146"/>
    </location>
</feature>
<gene>
    <name evidence="3" type="ORF">COU98_01050</name>
</gene>
<name>A0A2H9T1J4_9BACT</name>
<feature type="domain" description="UVR" evidence="1">
    <location>
        <begin position="172"/>
        <end position="206"/>
    </location>
</feature>
<dbReference type="Pfam" id="PF02151">
    <property type="entry name" value="UVR"/>
    <property type="match status" value="1"/>
</dbReference>
<comment type="caution">
    <text evidence="3">The sequence shown here is derived from an EMBL/GenBank/DDBJ whole genome shotgun (WGS) entry which is preliminary data.</text>
</comment>
<dbReference type="GO" id="GO:0004518">
    <property type="term" value="F:nuclease activity"/>
    <property type="evidence" value="ECO:0007669"/>
    <property type="project" value="InterPro"/>
</dbReference>
<accession>A0A2H9T1J4</accession>
<dbReference type="InterPro" id="IPR001943">
    <property type="entry name" value="UVR_dom"/>
</dbReference>
<evidence type="ECO:0000313" key="3">
    <source>
        <dbReference type="EMBL" id="PJE69605.1"/>
    </source>
</evidence>
<organism evidence="3 4">
    <name type="scientific">Candidatus Staskawiczbacteria bacterium CG10_big_fil_rev_8_21_14_0_10_38_10</name>
    <dbReference type="NCBI Taxonomy" id="1974891"/>
    <lineage>
        <taxon>Bacteria</taxon>
        <taxon>Candidatus Staskawicziibacteriota</taxon>
    </lineage>
</organism>
<evidence type="ECO:0008006" key="5">
    <source>
        <dbReference type="Google" id="ProtNLM"/>
    </source>
</evidence>
<protein>
    <recommendedName>
        <fullName evidence="5">BFN domain-containing protein</fullName>
    </recommendedName>
</protein>
<dbReference type="Gene3D" id="4.10.860.10">
    <property type="entry name" value="UVR domain"/>
    <property type="match status" value="1"/>
</dbReference>
<evidence type="ECO:0000313" key="4">
    <source>
        <dbReference type="Proteomes" id="UP000236946"/>
    </source>
</evidence>
<dbReference type="SUPFAM" id="SSF103256">
    <property type="entry name" value="Hypothetical protein TM0160"/>
    <property type="match status" value="1"/>
</dbReference>
<dbReference type="InterPro" id="IPR036876">
    <property type="entry name" value="UVR_dom_sf"/>
</dbReference>
<dbReference type="PROSITE" id="PS50151">
    <property type="entry name" value="UVR"/>
    <property type="match status" value="1"/>
</dbReference>
<evidence type="ECO:0000259" key="1">
    <source>
        <dbReference type="PROSITE" id="PS50151"/>
    </source>
</evidence>
<dbReference type="PROSITE" id="PS51658">
    <property type="entry name" value="BFN"/>
    <property type="match status" value="1"/>
</dbReference>
<dbReference type="Proteomes" id="UP000236946">
    <property type="component" value="Unassembled WGS sequence"/>
</dbReference>
<dbReference type="InterPro" id="IPR036104">
    <property type="entry name" value="BFN_sf"/>
</dbReference>
<reference evidence="4" key="1">
    <citation type="submission" date="2017-09" db="EMBL/GenBank/DDBJ databases">
        <title>Depth-based differentiation of microbial function through sediment-hosted aquifers and enrichment of novel symbionts in the deep terrestrial subsurface.</title>
        <authorList>
            <person name="Probst A.J."/>
            <person name="Ladd B."/>
            <person name="Jarett J.K."/>
            <person name="Geller-Mcgrath D.E."/>
            <person name="Sieber C.M.K."/>
            <person name="Emerson J.B."/>
            <person name="Anantharaman K."/>
            <person name="Thomas B.C."/>
            <person name="Malmstrom R."/>
            <person name="Stieglmeier M."/>
            <person name="Klingl A."/>
            <person name="Woyke T."/>
            <person name="Ryan C.M."/>
            <person name="Banfield J.F."/>
        </authorList>
    </citation>
    <scope>NUCLEOTIDE SEQUENCE [LARGE SCALE GENOMIC DNA]</scope>
</reference>
<dbReference type="AlphaFoldDB" id="A0A2H9T1J4"/>
<proteinExistence type="predicted"/>
<dbReference type="Gene3D" id="3.10.690.10">
    <property type="entry name" value="Bifunctional nuclease domain"/>
    <property type="match status" value="1"/>
</dbReference>
<dbReference type="SUPFAM" id="SSF46600">
    <property type="entry name" value="C-terminal UvrC-binding domain of UvrB"/>
    <property type="match status" value="1"/>
</dbReference>
<dbReference type="Pfam" id="PF02577">
    <property type="entry name" value="BFN_dom"/>
    <property type="match status" value="1"/>
</dbReference>
<dbReference type="EMBL" id="PFEN01000018">
    <property type="protein sequence ID" value="PJE69605.1"/>
    <property type="molecule type" value="Genomic_DNA"/>
</dbReference>
<sequence length="206" mass="22843">MKKTDDREWVVVEVSRVTVFYPYAGLVVLSDIIDPESLFVIWTSSVKAMIISRDLSGVEPPATDFSELACGLMNQSYAFLQEGVTIKAVFITKCQHGYLCSKILFESDGAPCEPEIQVSDAIILAIKADVPIFVAKNLMRTRKELMEAVEKPVAATIFNIPVKSAGSKSEPEPESGKLKKLMQEAVKREDYEAAAKLRDQIRALCH</sequence>
<dbReference type="InterPro" id="IPR003729">
    <property type="entry name" value="Bi_nuclease_dom"/>
</dbReference>
<evidence type="ECO:0000259" key="2">
    <source>
        <dbReference type="PROSITE" id="PS51658"/>
    </source>
</evidence>